<name>C1CYE0_DEIDV</name>
<keyword evidence="1" id="KW-0472">Membrane</keyword>
<feature type="transmembrane region" description="Helical" evidence="1">
    <location>
        <begin position="36"/>
        <end position="55"/>
    </location>
</feature>
<dbReference type="Proteomes" id="UP000002208">
    <property type="component" value="Chromosome"/>
</dbReference>
<reference evidence="2 3" key="1">
    <citation type="journal article" date="2009" name="PLoS Genet.">
        <title>Alliance of proteomics and genomics to unravel the specificities of Sahara bacterium Deinococcus deserti.</title>
        <authorList>
            <person name="de Groot A."/>
            <person name="Dulermo R."/>
            <person name="Ortet P."/>
            <person name="Blanchard L."/>
            <person name="Guerin P."/>
            <person name="Fernandez B."/>
            <person name="Vacherie B."/>
            <person name="Dossat C."/>
            <person name="Jolivet E."/>
            <person name="Siguier P."/>
            <person name="Chandler M."/>
            <person name="Barakat M."/>
            <person name="Dedieu A."/>
            <person name="Barbe V."/>
            <person name="Heulin T."/>
            <person name="Sommer S."/>
            <person name="Achouak W."/>
            <person name="Armengaud J."/>
        </authorList>
    </citation>
    <scope>NUCLEOTIDE SEQUENCE [LARGE SCALE GENOMIC DNA]</scope>
    <source>
        <strain evidence="3">DSM 17065 / CIP 109153 / LMG 22923 / VCD115</strain>
    </source>
</reference>
<organism evidence="2 3">
    <name type="scientific">Deinococcus deserti (strain DSM 17065 / CIP 109153 / LMG 22923 / VCD115)</name>
    <dbReference type="NCBI Taxonomy" id="546414"/>
    <lineage>
        <taxon>Bacteria</taxon>
        <taxon>Thermotogati</taxon>
        <taxon>Deinococcota</taxon>
        <taxon>Deinococci</taxon>
        <taxon>Deinococcales</taxon>
        <taxon>Deinococcaceae</taxon>
        <taxon>Deinococcus</taxon>
    </lineage>
</organism>
<dbReference type="AlphaFoldDB" id="C1CYE0"/>
<dbReference type="EMBL" id="CP001114">
    <property type="protein sequence ID" value="ACO44961.1"/>
    <property type="molecule type" value="Genomic_DNA"/>
</dbReference>
<evidence type="ECO:0000313" key="3">
    <source>
        <dbReference type="Proteomes" id="UP000002208"/>
    </source>
</evidence>
<dbReference type="STRING" id="546414.Deide_01520"/>
<evidence type="ECO:0000313" key="2">
    <source>
        <dbReference type="EMBL" id="ACO44961.1"/>
    </source>
</evidence>
<evidence type="ECO:0000256" key="1">
    <source>
        <dbReference type="SAM" id="Phobius"/>
    </source>
</evidence>
<dbReference type="RefSeq" id="WP_012692084.1">
    <property type="nucleotide sequence ID" value="NC_012526.1"/>
</dbReference>
<protein>
    <submittedName>
        <fullName evidence="2">Uncharacterized protein</fullName>
    </submittedName>
</protein>
<proteinExistence type="predicted"/>
<gene>
    <name evidence="2" type="ordered locus">Deide_01520</name>
</gene>
<keyword evidence="1" id="KW-1133">Transmembrane helix</keyword>
<keyword evidence="1" id="KW-0812">Transmembrane</keyword>
<dbReference type="KEGG" id="ddr:Deide_01520"/>
<sequence>MKVTGRHAALALLATVLWIAIGLYKRVQDGQPFLEATWAELPLGLVVFAVSLWWVSRQRH</sequence>
<dbReference type="PaxDb" id="546414-Deide_01520"/>
<dbReference type="HOGENOM" id="CLU_2933729_0_0_0"/>
<feature type="transmembrane region" description="Helical" evidence="1">
    <location>
        <begin position="7"/>
        <end position="24"/>
    </location>
</feature>
<accession>C1CYE0</accession>
<keyword evidence="3" id="KW-1185">Reference proteome</keyword>